<accession>A0A848N766</accession>
<protein>
    <submittedName>
        <fullName evidence="1">Uncharacterized protein</fullName>
    </submittedName>
</protein>
<comment type="caution">
    <text evidence="1">The sequence shown here is derived from an EMBL/GenBank/DDBJ whole genome shotgun (WGS) entry which is preliminary data.</text>
</comment>
<proteinExistence type="predicted"/>
<dbReference type="Proteomes" id="UP000542405">
    <property type="component" value="Unassembled WGS sequence"/>
</dbReference>
<dbReference type="EMBL" id="JABBZE010000002">
    <property type="protein sequence ID" value="NMU88368.1"/>
    <property type="molecule type" value="Genomic_DNA"/>
</dbReference>
<dbReference type="AlphaFoldDB" id="A0A848N766"/>
<evidence type="ECO:0000313" key="2">
    <source>
        <dbReference type="Proteomes" id="UP000542405"/>
    </source>
</evidence>
<dbReference type="RefSeq" id="WP_169535616.1">
    <property type="nucleotide sequence ID" value="NZ_JABBZE010000002.1"/>
</dbReference>
<evidence type="ECO:0000313" key="1">
    <source>
        <dbReference type="EMBL" id="NMU88368.1"/>
    </source>
</evidence>
<name>A0A848N766_9BURK</name>
<gene>
    <name evidence="1" type="ORF">HGQ98_00495</name>
</gene>
<sequence length="62" mass="6660">MASKTKAVTAGLTLEEARLCADNIDGWLDAGACEGGLEPAEREALIKLHTQLTAHLRRAQDQ</sequence>
<organism evidence="1 2">
    <name type="scientific">Achromobacter ruhlandii</name>
    <dbReference type="NCBI Taxonomy" id="72557"/>
    <lineage>
        <taxon>Bacteria</taxon>
        <taxon>Pseudomonadati</taxon>
        <taxon>Pseudomonadota</taxon>
        <taxon>Betaproteobacteria</taxon>
        <taxon>Burkholderiales</taxon>
        <taxon>Alcaligenaceae</taxon>
        <taxon>Achromobacter</taxon>
    </lineage>
</organism>
<reference evidence="1 2" key="1">
    <citation type="submission" date="2020-04" db="EMBL/GenBank/DDBJ databases">
        <title>Achromobacter ruhlandii genome sequencing and assembly.</title>
        <authorList>
            <person name="Martins R.C.R."/>
            <person name="Perdigao-Neto L.V."/>
            <person name="Levin A.S.S."/>
            <person name="Costa S.F."/>
        </authorList>
    </citation>
    <scope>NUCLEOTIDE SEQUENCE [LARGE SCALE GENOMIC DNA]</scope>
    <source>
        <strain evidence="1 2">9035ralo</strain>
    </source>
</reference>